<dbReference type="EMBL" id="UINC01108116">
    <property type="protein sequence ID" value="SVC73980.1"/>
    <property type="molecule type" value="Genomic_DNA"/>
</dbReference>
<protein>
    <recommendedName>
        <fullName evidence="2">TonB-dependent receptor-like beta-barrel domain-containing protein</fullName>
    </recommendedName>
</protein>
<evidence type="ECO:0008006" key="2">
    <source>
        <dbReference type="Google" id="ProtNLM"/>
    </source>
</evidence>
<organism evidence="1">
    <name type="scientific">marine metagenome</name>
    <dbReference type="NCBI Taxonomy" id="408172"/>
    <lineage>
        <taxon>unclassified sequences</taxon>
        <taxon>metagenomes</taxon>
        <taxon>ecological metagenomes</taxon>
    </lineage>
</organism>
<gene>
    <name evidence="1" type="ORF">METZ01_LOCUS326834</name>
</gene>
<evidence type="ECO:0000313" key="1">
    <source>
        <dbReference type="EMBL" id="SVC73980.1"/>
    </source>
</evidence>
<dbReference type="InterPro" id="IPR046070">
    <property type="entry name" value="DUF6029"/>
</dbReference>
<accession>A0A382PMI8</accession>
<reference evidence="1" key="1">
    <citation type="submission" date="2018-05" db="EMBL/GenBank/DDBJ databases">
        <authorList>
            <person name="Lanie J.A."/>
            <person name="Ng W.-L."/>
            <person name="Kazmierczak K.M."/>
            <person name="Andrzejewski T.M."/>
            <person name="Davidsen T.M."/>
            <person name="Wayne K.J."/>
            <person name="Tettelin H."/>
            <person name="Glass J.I."/>
            <person name="Rusch D."/>
            <person name="Podicherti R."/>
            <person name="Tsui H.-C.T."/>
            <person name="Winkler M.E."/>
        </authorList>
    </citation>
    <scope>NUCLEOTIDE SEQUENCE</scope>
</reference>
<dbReference type="AlphaFoldDB" id="A0A382PMI8"/>
<proteinExistence type="predicted"/>
<sequence length="173" mass="19729">VEFSGVRTLSLNIIRDIWSLDAGHLTAVFGNGLAFNFFENKSLDFDNRPFGLRVDIELNEQFQVMSLIGTRSEFSSYSAAANRTPDIFTNYDVGGVQLNYFPDNGDWNSAGYITGTKFRSPVRIASLNTDGYFVSHPEQEAFLLNSGITYTLYRENWEWTLEYGSLKKWYDVP</sequence>
<feature type="non-terminal residue" evidence="1">
    <location>
        <position position="173"/>
    </location>
</feature>
<name>A0A382PMI8_9ZZZZ</name>
<feature type="non-terminal residue" evidence="1">
    <location>
        <position position="1"/>
    </location>
</feature>
<dbReference type="Pfam" id="PF19494">
    <property type="entry name" value="DUF6029"/>
    <property type="match status" value="1"/>
</dbReference>